<dbReference type="RefSeq" id="WP_213040552.1">
    <property type="nucleotide sequence ID" value="NZ_CAJNBJ010000001.1"/>
</dbReference>
<protein>
    <recommendedName>
        <fullName evidence="5">Lipoprotein</fullName>
    </recommendedName>
</protein>
<gene>
    <name evidence="3" type="ORF">NSPZN2_10700</name>
</gene>
<evidence type="ECO:0000313" key="3">
    <source>
        <dbReference type="EMBL" id="CAE6700312.1"/>
    </source>
</evidence>
<feature type="coiled-coil region" evidence="1">
    <location>
        <begin position="24"/>
        <end position="51"/>
    </location>
</feature>
<evidence type="ECO:0008006" key="5">
    <source>
        <dbReference type="Google" id="ProtNLM"/>
    </source>
</evidence>
<evidence type="ECO:0000313" key="4">
    <source>
        <dbReference type="Proteomes" id="UP000675880"/>
    </source>
</evidence>
<dbReference type="PROSITE" id="PS51257">
    <property type="entry name" value="PROKAR_LIPOPROTEIN"/>
    <property type="match status" value="1"/>
</dbReference>
<dbReference type="EMBL" id="CAJNBJ010000001">
    <property type="protein sequence ID" value="CAE6700312.1"/>
    <property type="molecule type" value="Genomic_DNA"/>
</dbReference>
<feature type="signal peptide" evidence="2">
    <location>
        <begin position="1"/>
        <end position="19"/>
    </location>
</feature>
<keyword evidence="2" id="KW-0732">Signal</keyword>
<name>A0ABM8QJB4_9BACT</name>
<reference evidence="3 4" key="1">
    <citation type="submission" date="2021-02" db="EMBL/GenBank/DDBJ databases">
        <authorList>
            <person name="Han P."/>
        </authorList>
    </citation>
    <scope>NUCLEOTIDE SEQUENCE [LARGE SCALE GENOMIC DNA]</scope>
    <source>
        <strain evidence="3">Candidatus Nitrospira sp. ZN2</strain>
    </source>
</reference>
<organism evidence="3 4">
    <name type="scientific">Nitrospira defluvii</name>
    <dbReference type="NCBI Taxonomy" id="330214"/>
    <lineage>
        <taxon>Bacteria</taxon>
        <taxon>Pseudomonadati</taxon>
        <taxon>Nitrospirota</taxon>
        <taxon>Nitrospiria</taxon>
        <taxon>Nitrospirales</taxon>
        <taxon>Nitrospiraceae</taxon>
        <taxon>Nitrospira</taxon>
    </lineage>
</organism>
<dbReference type="Proteomes" id="UP000675880">
    <property type="component" value="Unassembled WGS sequence"/>
</dbReference>
<keyword evidence="4" id="KW-1185">Reference proteome</keyword>
<feature type="chain" id="PRO_5047399872" description="Lipoprotein" evidence="2">
    <location>
        <begin position="20"/>
        <end position="210"/>
    </location>
</feature>
<comment type="caution">
    <text evidence="3">The sequence shown here is derived from an EMBL/GenBank/DDBJ whole genome shotgun (WGS) entry which is preliminary data.</text>
</comment>
<evidence type="ECO:0000256" key="1">
    <source>
        <dbReference type="SAM" id="Coils"/>
    </source>
</evidence>
<evidence type="ECO:0000256" key="2">
    <source>
        <dbReference type="SAM" id="SignalP"/>
    </source>
</evidence>
<accession>A0ABM8QJB4</accession>
<keyword evidence="1" id="KW-0175">Coiled coil</keyword>
<sequence>MRMLPIVGLLTFVLLAACATPPEVKQALAAKDQAYAENERLMQQYRELVSNITARHLQWYRFVQTRLKLDLALQWATTNPRLPDVPEAAMAEDDAAQLGPDVLRVINLIRLKSLPERKGQNGQTLFVAGAGEMSNLVQQLPELIARIEQRVAADANAPQAVDLTAFDHYRTNVDALRRINGLIKQYLNIDVTLSQTETQSLAEAVRTVHR</sequence>
<proteinExistence type="predicted"/>